<name>X0Z3Z7_9ZZZZ</name>
<evidence type="ECO:0000313" key="1">
    <source>
        <dbReference type="EMBL" id="GAG43296.1"/>
    </source>
</evidence>
<accession>X0Z3Z7</accession>
<comment type="caution">
    <text evidence="1">The sequence shown here is derived from an EMBL/GenBank/DDBJ whole genome shotgun (WGS) entry which is preliminary data.</text>
</comment>
<feature type="non-terminal residue" evidence="1">
    <location>
        <position position="64"/>
    </location>
</feature>
<proteinExistence type="predicted"/>
<sequence length="64" mass="7107">MLGHLLADSRRSLHYAERLCQETPTLGASLLCQSLKEQVACLRSYINSCEVSLSYMDTEGSPTE</sequence>
<reference evidence="1" key="1">
    <citation type="journal article" date="2014" name="Front. Microbiol.">
        <title>High frequency of phylogenetically diverse reductive dehalogenase-homologous genes in deep subseafloor sedimentary metagenomes.</title>
        <authorList>
            <person name="Kawai M."/>
            <person name="Futagami T."/>
            <person name="Toyoda A."/>
            <person name="Takaki Y."/>
            <person name="Nishi S."/>
            <person name="Hori S."/>
            <person name="Arai W."/>
            <person name="Tsubouchi T."/>
            <person name="Morono Y."/>
            <person name="Uchiyama I."/>
            <person name="Ito T."/>
            <person name="Fujiyama A."/>
            <person name="Inagaki F."/>
            <person name="Takami H."/>
        </authorList>
    </citation>
    <scope>NUCLEOTIDE SEQUENCE</scope>
    <source>
        <strain evidence="1">Expedition CK06-06</strain>
    </source>
</reference>
<dbReference type="EMBL" id="BARS01057836">
    <property type="protein sequence ID" value="GAG43296.1"/>
    <property type="molecule type" value="Genomic_DNA"/>
</dbReference>
<gene>
    <name evidence="1" type="ORF">S01H1_84632</name>
</gene>
<dbReference type="AlphaFoldDB" id="X0Z3Z7"/>
<organism evidence="1">
    <name type="scientific">marine sediment metagenome</name>
    <dbReference type="NCBI Taxonomy" id="412755"/>
    <lineage>
        <taxon>unclassified sequences</taxon>
        <taxon>metagenomes</taxon>
        <taxon>ecological metagenomes</taxon>
    </lineage>
</organism>
<protein>
    <submittedName>
        <fullName evidence="1">Uncharacterized protein</fullName>
    </submittedName>
</protein>